<proteinExistence type="predicted"/>
<sequence length="327" mass="35204">MQSPAPLQLSSSQSPVWPTASLLGIGDHDSLTRAASQVSTSPSTGLQLDSSYHIPTLTTSSVPTPPSSTHSVVPPSHPSPTALGLPADALIIPRSQQVFSASTRPTHLSCRTGCVLSPDHTPPVCKGLIFALLGTHGLPEWVGVIGEPDRSAQGWTSFHADAESPFAPQLARSVRICIVAPTAACQFPEQQPSTVSFWARTRTRFHLLRRWLPPGPQLHTWTVGVAPDMDRPTWRDDPSDFFNYARRAIDAPDIPRSSGPTIHPMQLARSHVLTERTVDSLLHGPKSTSSFNNVLSDTRALRIQFMSGARPVVSTVIPSCLAACMCV</sequence>
<accession>A0A9P3LHL5</accession>
<feature type="compositionally biased region" description="Low complexity" evidence="1">
    <location>
        <begin position="58"/>
        <end position="74"/>
    </location>
</feature>
<protein>
    <submittedName>
        <fullName evidence="2">Uncharacterized protein</fullName>
    </submittedName>
</protein>
<comment type="caution">
    <text evidence="2">The sequence shown here is derived from an EMBL/GenBank/DDBJ whole genome shotgun (WGS) entry which is preliminary data.</text>
</comment>
<dbReference type="Proteomes" id="UP000703269">
    <property type="component" value="Unassembled WGS sequence"/>
</dbReference>
<evidence type="ECO:0000313" key="3">
    <source>
        <dbReference type="Proteomes" id="UP000703269"/>
    </source>
</evidence>
<organism evidence="2 3">
    <name type="scientific">Phanerochaete sordida</name>
    <dbReference type="NCBI Taxonomy" id="48140"/>
    <lineage>
        <taxon>Eukaryota</taxon>
        <taxon>Fungi</taxon>
        <taxon>Dikarya</taxon>
        <taxon>Basidiomycota</taxon>
        <taxon>Agaricomycotina</taxon>
        <taxon>Agaricomycetes</taxon>
        <taxon>Polyporales</taxon>
        <taxon>Phanerochaetaceae</taxon>
        <taxon>Phanerochaete</taxon>
    </lineage>
</organism>
<feature type="region of interest" description="Disordered" evidence="1">
    <location>
        <begin position="55"/>
        <end position="78"/>
    </location>
</feature>
<reference evidence="2 3" key="1">
    <citation type="submission" date="2021-08" db="EMBL/GenBank/DDBJ databases">
        <title>Draft Genome Sequence of Phanerochaete sordida strain YK-624.</title>
        <authorList>
            <person name="Mori T."/>
            <person name="Dohra H."/>
            <person name="Suzuki T."/>
            <person name="Kawagishi H."/>
            <person name="Hirai H."/>
        </authorList>
    </citation>
    <scope>NUCLEOTIDE SEQUENCE [LARGE SCALE GENOMIC DNA]</scope>
    <source>
        <strain evidence="2 3">YK-624</strain>
    </source>
</reference>
<dbReference type="AlphaFoldDB" id="A0A9P3LHL5"/>
<gene>
    <name evidence="2" type="ORF">PsYK624_118520</name>
</gene>
<dbReference type="EMBL" id="BPQB01000051">
    <property type="protein sequence ID" value="GJE95666.1"/>
    <property type="molecule type" value="Genomic_DNA"/>
</dbReference>
<keyword evidence="3" id="KW-1185">Reference proteome</keyword>
<name>A0A9P3LHL5_9APHY</name>
<evidence type="ECO:0000313" key="2">
    <source>
        <dbReference type="EMBL" id="GJE95666.1"/>
    </source>
</evidence>
<evidence type="ECO:0000256" key="1">
    <source>
        <dbReference type="SAM" id="MobiDB-lite"/>
    </source>
</evidence>